<proteinExistence type="predicted"/>
<dbReference type="EMBL" id="JAEHOD010000001">
    <property type="protein sequence ID" value="KAG2454937.1"/>
    <property type="molecule type" value="Genomic_DNA"/>
</dbReference>
<protein>
    <submittedName>
        <fullName evidence="2">Uncharacterized protein</fullName>
    </submittedName>
</protein>
<feature type="region of interest" description="Disordered" evidence="1">
    <location>
        <begin position="54"/>
        <end position="96"/>
    </location>
</feature>
<name>A0A835WWY1_9CHLO</name>
<organism evidence="2 3">
    <name type="scientific">Chlamydomonas schloesseri</name>
    <dbReference type="NCBI Taxonomy" id="2026947"/>
    <lineage>
        <taxon>Eukaryota</taxon>
        <taxon>Viridiplantae</taxon>
        <taxon>Chlorophyta</taxon>
        <taxon>core chlorophytes</taxon>
        <taxon>Chlorophyceae</taxon>
        <taxon>CS clade</taxon>
        <taxon>Chlamydomonadales</taxon>
        <taxon>Chlamydomonadaceae</taxon>
        <taxon>Chlamydomonas</taxon>
    </lineage>
</organism>
<evidence type="ECO:0000313" key="3">
    <source>
        <dbReference type="Proteomes" id="UP000613740"/>
    </source>
</evidence>
<sequence length="147" mass="15194">MTADAIPSDVFAGVPPLQKDSAPADVFIGKPALACDSAPTDVFKGVAPEQQNAGYPTDVFAGMKPERQDSAPTDVFAGTEPHHGPSDALPSDVFAGTQPSQVQHGLANVVADNINNLVVKVEHAVGAVVHAIIPGHHHESSTKPKAH</sequence>
<dbReference type="AlphaFoldDB" id="A0A835WWY1"/>
<keyword evidence="3" id="KW-1185">Reference proteome</keyword>
<accession>A0A835WWY1</accession>
<reference evidence="2" key="1">
    <citation type="journal article" date="2020" name="bioRxiv">
        <title>Comparative genomics of Chlamydomonas.</title>
        <authorList>
            <person name="Craig R.J."/>
            <person name="Hasan A.R."/>
            <person name="Ness R.W."/>
            <person name="Keightley P.D."/>
        </authorList>
    </citation>
    <scope>NUCLEOTIDE SEQUENCE</scope>
    <source>
        <strain evidence="2">CCAP 11/173</strain>
    </source>
</reference>
<evidence type="ECO:0000313" key="2">
    <source>
        <dbReference type="EMBL" id="KAG2454937.1"/>
    </source>
</evidence>
<gene>
    <name evidence="2" type="ORF">HYH02_000765</name>
</gene>
<evidence type="ECO:0000256" key="1">
    <source>
        <dbReference type="SAM" id="MobiDB-lite"/>
    </source>
</evidence>
<comment type="caution">
    <text evidence="2">The sequence shown here is derived from an EMBL/GenBank/DDBJ whole genome shotgun (WGS) entry which is preliminary data.</text>
</comment>
<dbReference type="Proteomes" id="UP000613740">
    <property type="component" value="Unassembled WGS sequence"/>
</dbReference>
<dbReference type="OrthoDB" id="523892at2759"/>